<gene>
    <name evidence="9" type="primary">LOC114244069</name>
</gene>
<accession>A0A6J2JPU0</accession>
<comment type="similarity">
    <text evidence="1 6">Belongs to the type-B carboxylesterase/lipase family.</text>
</comment>
<feature type="chain" id="PRO_5027161758" description="Carboxylic ester hydrolase" evidence="6">
    <location>
        <begin position="21"/>
        <end position="545"/>
    </location>
</feature>
<organism evidence="8 9">
    <name type="scientific">Bombyx mandarina</name>
    <name type="common">Wild silk moth</name>
    <name type="synonym">Wild silkworm</name>
    <dbReference type="NCBI Taxonomy" id="7092"/>
    <lineage>
        <taxon>Eukaryota</taxon>
        <taxon>Metazoa</taxon>
        <taxon>Ecdysozoa</taxon>
        <taxon>Arthropoda</taxon>
        <taxon>Hexapoda</taxon>
        <taxon>Insecta</taxon>
        <taxon>Pterygota</taxon>
        <taxon>Neoptera</taxon>
        <taxon>Endopterygota</taxon>
        <taxon>Lepidoptera</taxon>
        <taxon>Glossata</taxon>
        <taxon>Ditrysia</taxon>
        <taxon>Bombycoidea</taxon>
        <taxon>Bombycidae</taxon>
        <taxon>Bombycinae</taxon>
        <taxon>Bombyx</taxon>
    </lineage>
</organism>
<dbReference type="PANTHER" id="PTHR43142:SF1">
    <property type="entry name" value="CARBOXYLIC ESTER HYDROLASE"/>
    <property type="match status" value="1"/>
</dbReference>
<keyword evidence="6" id="KW-0732">Signal</keyword>
<dbReference type="PANTHER" id="PTHR43142">
    <property type="entry name" value="CARBOXYLIC ESTER HYDROLASE"/>
    <property type="match status" value="1"/>
</dbReference>
<evidence type="ECO:0000256" key="2">
    <source>
        <dbReference type="ARBA" id="ARBA00022487"/>
    </source>
</evidence>
<evidence type="ECO:0000313" key="8">
    <source>
        <dbReference type="Proteomes" id="UP000504629"/>
    </source>
</evidence>
<protein>
    <recommendedName>
        <fullName evidence="6">Carboxylic ester hydrolase</fullName>
        <ecNumber evidence="6">3.1.1.-</ecNumber>
    </recommendedName>
</protein>
<keyword evidence="4" id="KW-1015">Disulfide bond</keyword>
<dbReference type="EC" id="3.1.1.-" evidence="6"/>
<keyword evidence="2" id="KW-0719">Serine esterase</keyword>
<dbReference type="Proteomes" id="UP000504629">
    <property type="component" value="Unplaced"/>
</dbReference>
<keyword evidence="8" id="KW-1185">Reference proteome</keyword>
<reference evidence="9" key="1">
    <citation type="submission" date="2025-08" db="UniProtKB">
        <authorList>
            <consortium name="RefSeq"/>
        </authorList>
    </citation>
    <scope>IDENTIFICATION</scope>
    <source>
        <tissue evidence="9">Silk gland</tissue>
    </source>
</reference>
<evidence type="ECO:0000256" key="4">
    <source>
        <dbReference type="ARBA" id="ARBA00023157"/>
    </source>
</evidence>
<dbReference type="SUPFAM" id="SSF53474">
    <property type="entry name" value="alpha/beta-Hydrolases"/>
    <property type="match status" value="1"/>
</dbReference>
<name>A0A6J2JPU0_BOMMA</name>
<evidence type="ECO:0000256" key="3">
    <source>
        <dbReference type="ARBA" id="ARBA00022801"/>
    </source>
</evidence>
<dbReference type="InterPro" id="IPR029058">
    <property type="entry name" value="AB_hydrolase_fold"/>
</dbReference>
<evidence type="ECO:0000256" key="6">
    <source>
        <dbReference type="RuleBase" id="RU361235"/>
    </source>
</evidence>
<dbReference type="InterPro" id="IPR002018">
    <property type="entry name" value="CarbesteraseB"/>
</dbReference>
<dbReference type="GeneID" id="114244069"/>
<dbReference type="Pfam" id="PF00135">
    <property type="entry name" value="COesterase"/>
    <property type="match status" value="1"/>
</dbReference>
<evidence type="ECO:0000256" key="5">
    <source>
        <dbReference type="ARBA" id="ARBA00023180"/>
    </source>
</evidence>
<keyword evidence="3 6" id="KW-0378">Hydrolase</keyword>
<feature type="signal peptide" evidence="6">
    <location>
        <begin position="1"/>
        <end position="20"/>
    </location>
</feature>
<dbReference type="Gene3D" id="3.40.50.1820">
    <property type="entry name" value="alpha/beta hydrolase"/>
    <property type="match status" value="1"/>
</dbReference>
<sequence length="545" mass="61949">MIFVFAIVFHALSLKQFAQAITRIDPLVDTKVGLIRGLTSEDGSYSMFMGIPYANVNYSNPFGDAIPHTKFQDTFEAYDDGAICPQLYMFNETVLGNLDCLHLNIYVPSTATSKNPLPIMVWIHGGSFRRGFAGRYMYDPKFLVKHNVISVNINYRLGPYGFMCLDHPSVPGNQGLKDQTLALRWIKDNIEAFGGDPNEITVFGESAGGHSVDFHLLSNNEVLFHRAIIQSGSAEAGTVLIEPNIEAPIKLADYLGYQTSEIEEALNFLITADTDLVIGAALDLNIMFKPCTENEFDGVNAFITKHWVNTEVPKVRKMPVLIGFNENELLINHVNKGNEHFTTLDIFRTYLEQTFTFTNEELEDMSQLVQNFYLGDNPISEDEKWNVIYYDSDFTYIHPIQRTINKFLKNGVGDIFYYMFAYDGGRNAFKIANGINATGVSHADELGYLFNMNYVTGEITPEDKTMIDRMTTMWTNFAKYGNPTPETSELLPIKWEPVTKQKFNYLKIDAELSLGNRPLNHRMAFWDMFYKMNEEKQAYLENSST</sequence>
<evidence type="ECO:0000313" key="9">
    <source>
        <dbReference type="RefSeq" id="XP_028031585.1"/>
    </source>
</evidence>
<dbReference type="InterPro" id="IPR019826">
    <property type="entry name" value="Carboxylesterase_B_AS"/>
</dbReference>
<dbReference type="KEGG" id="bman:114244069"/>
<evidence type="ECO:0000259" key="7">
    <source>
        <dbReference type="Pfam" id="PF00135"/>
    </source>
</evidence>
<dbReference type="AlphaFoldDB" id="A0A6J2JPU0"/>
<dbReference type="RefSeq" id="XP_028031585.1">
    <property type="nucleotide sequence ID" value="XM_028175784.1"/>
</dbReference>
<proteinExistence type="inferred from homology"/>
<dbReference type="GO" id="GO:0052689">
    <property type="term" value="F:carboxylic ester hydrolase activity"/>
    <property type="evidence" value="ECO:0007669"/>
    <property type="project" value="UniProtKB-KW"/>
</dbReference>
<dbReference type="PROSITE" id="PS00122">
    <property type="entry name" value="CARBOXYLESTERASE_B_1"/>
    <property type="match status" value="1"/>
</dbReference>
<dbReference type="OrthoDB" id="19653at2759"/>
<evidence type="ECO:0000256" key="1">
    <source>
        <dbReference type="ARBA" id="ARBA00005964"/>
    </source>
</evidence>
<feature type="domain" description="Carboxylesterase type B" evidence="7">
    <location>
        <begin position="25"/>
        <end position="526"/>
    </location>
</feature>
<keyword evidence="5" id="KW-0325">Glycoprotein</keyword>